<keyword evidence="2" id="KW-1185">Reference proteome</keyword>
<evidence type="ECO:0000313" key="2">
    <source>
        <dbReference type="Proteomes" id="UP000190037"/>
    </source>
</evidence>
<dbReference type="EMBL" id="MWQN01000001">
    <property type="protein sequence ID" value="OPC81904.1"/>
    <property type="molecule type" value="Genomic_DNA"/>
</dbReference>
<comment type="caution">
    <text evidence="1">The sequence shown here is derived from an EMBL/GenBank/DDBJ whole genome shotgun (WGS) entry which is preliminary data.</text>
</comment>
<dbReference type="AlphaFoldDB" id="A0A1T3NYR7"/>
<dbReference type="STRING" id="159449.B4N89_14020"/>
<evidence type="ECO:0000313" key="1">
    <source>
        <dbReference type="EMBL" id="OPC81904.1"/>
    </source>
</evidence>
<protein>
    <submittedName>
        <fullName evidence="1">Uncharacterized protein</fullName>
    </submittedName>
</protein>
<name>A0A1T3NYR7_9ACTN</name>
<dbReference type="Proteomes" id="UP000190037">
    <property type="component" value="Unassembled WGS sequence"/>
</dbReference>
<gene>
    <name evidence="1" type="ORF">B4N89_14020</name>
</gene>
<proteinExistence type="predicted"/>
<organism evidence="1 2">
    <name type="scientific">Embleya scabrispora</name>
    <dbReference type="NCBI Taxonomy" id="159449"/>
    <lineage>
        <taxon>Bacteria</taxon>
        <taxon>Bacillati</taxon>
        <taxon>Actinomycetota</taxon>
        <taxon>Actinomycetes</taxon>
        <taxon>Kitasatosporales</taxon>
        <taxon>Streptomycetaceae</taxon>
        <taxon>Embleya</taxon>
    </lineage>
</organism>
<reference evidence="1 2" key="1">
    <citation type="submission" date="2017-03" db="EMBL/GenBank/DDBJ databases">
        <title>Draft genome sequence of Streptomyces scabrisporus NF3, endophyte isolated from Amphipterygium adstringens.</title>
        <authorList>
            <person name="Vazquez M."/>
            <person name="Ceapa C.D."/>
            <person name="Rodriguez Luna D."/>
            <person name="Sanchez Esquivel S."/>
        </authorList>
    </citation>
    <scope>NUCLEOTIDE SEQUENCE [LARGE SCALE GENOMIC DNA]</scope>
    <source>
        <strain evidence="1 2">NF3</strain>
    </source>
</reference>
<sequence>MTMTRQQPPTEADLRRRLAASDEVRVRDTRSGYVGTLYRVATGYVVALTANNSAYTISMARLEVIDDEGDIGQPEAVARGVRGPGEIVAAQPLSNEVRCPIDRFGPEVRWRMPSGSVRPVGQPESTP</sequence>
<accession>A0A1T3NYR7</accession>